<feature type="compositionally biased region" description="Low complexity" evidence="1">
    <location>
        <begin position="217"/>
        <end position="238"/>
    </location>
</feature>
<keyword evidence="3" id="KW-1185">Reference proteome</keyword>
<dbReference type="InterPro" id="IPR012347">
    <property type="entry name" value="Ferritin-like"/>
</dbReference>
<evidence type="ECO:0000256" key="1">
    <source>
        <dbReference type="SAM" id="MobiDB-lite"/>
    </source>
</evidence>
<gene>
    <name evidence="2" type="ORF">SAMN05216252_117115</name>
</gene>
<dbReference type="Gene3D" id="1.20.1260.10">
    <property type="match status" value="1"/>
</dbReference>
<protein>
    <submittedName>
        <fullName evidence="2">Uncharacterized protein</fullName>
    </submittedName>
</protein>
<dbReference type="AlphaFoldDB" id="A0A239KYV2"/>
<sequence>MTLTTDALIPALEDVREAHAAVVDRFRADMAVTPVGPHRQTLERHAAQTQHHIARIETHVRDMRPRHLLRDTGDMVRTASAGAFHTAMAPLHIGARMVRGMLPGGAHADEHQLLRNTEDEYTATARALAACRAGESIATLAQDDRAAALLSTLRRQDEQLLRELESSVEDQALALATTAAGNGHHPHGAAGIADAAVRTLRATAQRLQAVWTGGGRPTARPAGDAGRPAGKAPRAQAPMARTVDLPLADYDRLPVAEIIQRLRLFSQADLSMIEDYEREHGDRVGILNAIENLRGNQPWPGYDTMSPDQITARLRGAEPLLARQAMDYERQHRGRPDVISAAKQRTRAAV</sequence>
<dbReference type="RefSeq" id="WP_143681647.1">
    <property type="nucleotide sequence ID" value="NZ_FZOF01000017.1"/>
</dbReference>
<proteinExistence type="predicted"/>
<feature type="region of interest" description="Disordered" evidence="1">
    <location>
        <begin position="213"/>
        <end position="238"/>
    </location>
</feature>
<name>A0A239KYV2_9ACTN</name>
<dbReference type="EMBL" id="FZOF01000017">
    <property type="protein sequence ID" value="SNT22828.1"/>
    <property type="molecule type" value="Genomic_DNA"/>
</dbReference>
<organism evidence="2 3">
    <name type="scientific">Actinacidiphila glaucinigra</name>
    <dbReference type="NCBI Taxonomy" id="235986"/>
    <lineage>
        <taxon>Bacteria</taxon>
        <taxon>Bacillati</taxon>
        <taxon>Actinomycetota</taxon>
        <taxon>Actinomycetes</taxon>
        <taxon>Kitasatosporales</taxon>
        <taxon>Streptomycetaceae</taxon>
        <taxon>Actinacidiphila</taxon>
    </lineage>
</organism>
<reference evidence="2 3" key="1">
    <citation type="submission" date="2017-06" db="EMBL/GenBank/DDBJ databases">
        <authorList>
            <person name="Kim H.J."/>
            <person name="Triplett B.A."/>
        </authorList>
    </citation>
    <scope>NUCLEOTIDE SEQUENCE [LARGE SCALE GENOMIC DNA]</scope>
    <source>
        <strain evidence="2 3">CGMCC 4.1858</strain>
    </source>
</reference>
<accession>A0A239KYV2</accession>
<dbReference type="OrthoDB" id="4332356at2"/>
<evidence type="ECO:0000313" key="2">
    <source>
        <dbReference type="EMBL" id="SNT22828.1"/>
    </source>
</evidence>
<dbReference type="Proteomes" id="UP000198280">
    <property type="component" value="Unassembled WGS sequence"/>
</dbReference>
<evidence type="ECO:0000313" key="3">
    <source>
        <dbReference type="Proteomes" id="UP000198280"/>
    </source>
</evidence>